<evidence type="ECO:0000313" key="5">
    <source>
        <dbReference type="Proteomes" id="UP000657006"/>
    </source>
</evidence>
<gene>
    <name evidence="4" type="ORF">H8730_15340</name>
</gene>
<evidence type="ECO:0000259" key="2">
    <source>
        <dbReference type="Pfam" id="PF17820"/>
    </source>
</evidence>
<dbReference type="Gene3D" id="2.30.42.10">
    <property type="match status" value="1"/>
</dbReference>
<keyword evidence="5" id="KW-1185">Reference proteome</keyword>
<dbReference type="SUPFAM" id="SSF50156">
    <property type="entry name" value="PDZ domain-like"/>
    <property type="match status" value="1"/>
</dbReference>
<dbReference type="EMBL" id="JACRSQ010000036">
    <property type="protein sequence ID" value="MBC8544918.1"/>
    <property type="molecule type" value="Genomic_DNA"/>
</dbReference>
<feature type="domain" description="PDZ" evidence="2">
    <location>
        <begin position="7"/>
        <end position="45"/>
    </location>
</feature>
<dbReference type="InterPro" id="IPR041489">
    <property type="entry name" value="PDZ_6"/>
</dbReference>
<sequence length="437" mass="49738">MLQKIIGVAPGSIAEELGIEPGDMLVAIDGQEIDDVLDYYFYTDSDQLELCIRGADGEEWLCDIEKEEKEDLGLIFEEQFMGKYRHCQNKCIFCFIDQLPKGMRDTLYFKDDDARLSFLNGNYITLTNMREADFQKVIRYHMSPINVSVHTTNPELRVSMLGNPRAAAIMEPLRRLAEAGITLNGQIVLCKGVNDRAELDRTITDLGGLIPAMTSVSIVPVGLSRHREGLYPLEPFTREDAVALIQQIEPYREKFWTECGTHFVHLSDEFYRLAERALPEEEAYDGYPQIENGVGMLRLFWNEAVARLEELEPDVQREADVSLVTAPCAAIYIEQLVERVQQVFPKIRVHTHCIVNHYFGDHITVTGLLTGRDIVEQLRAQERGDKLLLPENLLRDGRDVLLDDMSIQEIEEALQMPVDIVKSSGRDFIDKIIGETL</sequence>
<dbReference type="RefSeq" id="WP_177718055.1">
    <property type="nucleotide sequence ID" value="NZ_JACRSQ010000036.1"/>
</dbReference>
<organism evidence="4 5">
    <name type="scientific">Bianquea renquensis</name>
    <dbReference type="NCBI Taxonomy" id="2763661"/>
    <lineage>
        <taxon>Bacteria</taxon>
        <taxon>Bacillati</taxon>
        <taxon>Bacillota</taxon>
        <taxon>Clostridia</taxon>
        <taxon>Eubacteriales</taxon>
        <taxon>Bianqueaceae</taxon>
        <taxon>Bianquea</taxon>
    </lineage>
</organism>
<proteinExistence type="predicted"/>
<reference evidence="4" key="1">
    <citation type="submission" date="2020-08" db="EMBL/GenBank/DDBJ databases">
        <title>Genome public.</title>
        <authorList>
            <person name="Liu C."/>
            <person name="Sun Q."/>
        </authorList>
    </citation>
    <scope>NUCLEOTIDE SEQUENCE</scope>
    <source>
        <strain evidence="4">NSJ-32</strain>
    </source>
</reference>
<dbReference type="InterPro" id="IPR036034">
    <property type="entry name" value="PDZ_sf"/>
</dbReference>
<dbReference type="Pfam" id="PF04459">
    <property type="entry name" value="DUF512"/>
    <property type="match status" value="1"/>
</dbReference>
<evidence type="ECO:0000259" key="3">
    <source>
        <dbReference type="Pfam" id="PF19238"/>
    </source>
</evidence>
<dbReference type="Proteomes" id="UP000657006">
    <property type="component" value="Unassembled WGS sequence"/>
</dbReference>
<feature type="domain" description="Putative radical SAM N-terminal" evidence="3">
    <location>
        <begin position="66"/>
        <end position="216"/>
    </location>
</feature>
<name>A0A926DW06_9FIRM</name>
<dbReference type="Pfam" id="PF19238">
    <property type="entry name" value="Radical_SAM_2"/>
    <property type="match status" value="1"/>
</dbReference>
<dbReference type="InterPro" id="IPR007549">
    <property type="entry name" value="DUF512"/>
</dbReference>
<accession>A0A926DW06</accession>
<evidence type="ECO:0000259" key="1">
    <source>
        <dbReference type="Pfam" id="PF04459"/>
    </source>
</evidence>
<dbReference type="AlphaFoldDB" id="A0A926DW06"/>
<dbReference type="InterPro" id="IPR045375">
    <property type="entry name" value="Put_radical_SAM-like_N"/>
</dbReference>
<comment type="caution">
    <text evidence="4">The sequence shown here is derived from an EMBL/GenBank/DDBJ whole genome shotgun (WGS) entry which is preliminary data.</text>
</comment>
<protein>
    <submittedName>
        <fullName evidence="4">DUF512 domain-containing protein</fullName>
    </submittedName>
</protein>
<dbReference type="Gene3D" id="3.20.20.70">
    <property type="entry name" value="Aldolase class I"/>
    <property type="match status" value="1"/>
</dbReference>
<dbReference type="InterPro" id="IPR058240">
    <property type="entry name" value="rSAM_sf"/>
</dbReference>
<feature type="domain" description="DUF512" evidence="1">
    <location>
        <begin position="219"/>
        <end position="422"/>
    </location>
</feature>
<dbReference type="Pfam" id="PF17820">
    <property type="entry name" value="PDZ_6"/>
    <property type="match status" value="1"/>
</dbReference>
<dbReference type="SUPFAM" id="SSF102114">
    <property type="entry name" value="Radical SAM enzymes"/>
    <property type="match status" value="1"/>
</dbReference>
<dbReference type="InterPro" id="IPR013785">
    <property type="entry name" value="Aldolase_TIM"/>
</dbReference>
<evidence type="ECO:0000313" key="4">
    <source>
        <dbReference type="EMBL" id="MBC8544918.1"/>
    </source>
</evidence>